<evidence type="ECO:0000256" key="1">
    <source>
        <dbReference type="SAM" id="MobiDB-lite"/>
    </source>
</evidence>
<protein>
    <submittedName>
        <fullName evidence="3">Uncharacterized protein</fullName>
    </submittedName>
</protein>
<keyword evidence="4" id="KW-1185">Reference proteome</keyword>
<dbReference type="AlphaFoldDB" id="A0A9W6HSV3"/>
<evidence type="ECO:0000313" key="3">
    <source>
        <dbReference type="EMBL" id="GLK01501.1"/>
    </source>
</evidence>
<comment type="caution">
    <text evidence="3">The sequence shown here is derived from an EMBL/GenBank/DDBJ whole genome shotgun (WGS) entry which is preliminary data.</text>
</comment>
<dbReference type="RefSeq" id="WP_204939137.1">
    <property type="nucleotide sequence ID" value="NZ_BAAAUM010000001.1"/>
</dbReference>
<gene>
    <name evidence="3" type="ORF">GCM10017596_12160</name>
</gene>
<keyword evidence="2" id="KW-0812">Transmembrane</keyword>
<feature type="transmembrane region" description="Helical" evidence="2">
    <location>
        <begin position="167"/>
        <end position="192"/>
    </location>
</feature>
<evidence type="ECO:0000313" key="4">
    <source>
        <dbReference type="Proteomes" id="UP001142325"/>
    </source>
</evidence>
<feature type="transmembrane region" description="Helical" evidence="2">
    <location>
        <begin position="212"/>
        <end position="233"/>
    </location>
</feature>
<feature type="transmembrane region" description="Helical" evidence="2">
    <location>
        <begin position="240"/>
        <end position="261"/>
    </location>
</feature>
<dbReference type="Proteomes" id="UP001142325">
    <property type="component" value="Unassembled WGS sequence"/>
</dbReference>
<name>A0A9W6HSV3_9MICO</name>
<sequence>MSEPQVPQSSDKDEVNEVVDSANAALADAEAARATGADAAAVSDEPVGDATAPDPKAEAKASGVDADLAAFEEAERAFPGTFGGTFTPPPPAVETPASAPAAADAADDVAVAATAATVAYAATANTADVTETRIVAPEPVFVPPAQPQPIFVQAPEAPRERGNRGTIAGIGLLAALSFAVLLLGTALGLGALTGEVSFENIGTAVLATISGVEFWTTVVVFYLVFCILGAIINRGRWGHWVIWGLVVGLGAYGGYLLGALLAAPFWTLTASQGSALLAEHLFAPLALASFVFGRELTIWFGAWAARSGARKTVLNAEAQREYERTLEAGPQLP</sequence>
<keyword evidence="2" id="KW-0472">Membrane</keyword>
<evidence type="ECO:0000256" key="2">
    <source>
        <dbReference type="SAM" id="Phobius"/>
    </source>
</evidence>
<proteinExistence type="predicted"/>
<feature type="transmembrane region" description="Helical" evidence="2">
    <location>
        <begin position="281"/>
        <end position="305"/>
    </location>
</feature>
<dbReference type="EMBL" id="BSET01000001">
    <property type="protein sequence ID" value="GLK01501.1"/>
    <property type="molecule type" value="Genomic_DNA"/>
</dbReference>
<feature type="region of interest" description="Disordered" evidence="1">
    <location>
        <begin position="1"/>
        <end position="64"/>
    </location>
</feature>
<reference evidence="3" key="1">
    <citation type="journal article" date="2014" name="Int. J. Syst. Evol. Microbiol.">
        <title>Complete genome sequence of Corynebacterium casei LMG S-19264T (=DSM 44701T), isolated from a smear-ripened cheese.</title>
        <authorList>
            <consortium name="US DOE Joint Genome Institute (JGI-PGF)"/>
            <person name="Walter F."/>
            <person name="Albersmeier A."/>
            <person name="Kalinowski J."/>
            <person name="Ruckert C."/>
        </authorList>
    </citation>
    <scope>NUCLEOTIDE SEQUENCE</scope>
    <source>
        <strain evidence="3">VKM Ac-1958</strain>
    </source>
</reference>
<feature type="compositionally biased region" description="Low complexity" evidence="1">
    <location>
        <begin position="20"/>
        <end position="41"/>
    </location>
</feature>
<organism evidence="3 4">
    <name type="scientific">Microbacterium keratanolyticum</name>
    <dbReference type="NCBI Taxonomy" id="67574"/>
    <lineage>
        <taxon>Bacteria</taxon>
        <taxon>Bacillati</taxon>
        <taxon>Actinomycetota</taxon>
        <taxon>Actinomycetes</taxon>
        <taxon>Micrococcales</taxon>
        <taxon>Microbacteriaceae</taxon>
        <taxon>Microbacterium</taxon>
    </lineage>
</organism>
<reference evidence="3" key="2">
    <citation type="submission" date="2023-01" db="EMBL/GenBank/DDBJ databases">
        <authorList>
            <person name="Sun Q."/>
            <person name="Evtushenko L."/>
        </authorList>
    </citation>
    <scope>NUCLEOTIDE SEQUENCE</scope>
    <source>
        <strain evidence="3">VKM Ac-1958</strain>
    </source>
</reference>
<accession>A0A9W6HSV3</accession>
<feature type="region of interest" description="Disordered" evidence="1">
    <location>
        <begin position="79"/>
        <end position="100"/>
    </location>
</feature>
<keyword evidence="2" id="KW-1133">Transmembrane helix</keyword>